<dbReference type="InterPro" id="IPR044399">
    <property type="entry name" value="Mb-like_M"/>
</dbReference>
<feature type="compositionally biased region" description="Low complexity" evidence="5">
    <location>
        <begin position="161"/>
        <end position="171"/>
    </location>
</feature>
<dbReference type="GO" id="GO:0020037">
    <property type="term" value="F:heme binding"/>
    <property type="evidence" value="ECO:0007669"/>
    <property type="project" value="InterPro"/>
</dbReference>
<dbReference type="Pfam" id="PF00042">
    <property type="entry name" value="Globin"/>
    <property type="match status" value="1"/>
</dbReference>
<comment type="similarity">
    <text evidence="4">Belongs to the globin family.</text>
</comment>
<name>A0A016UDW6_9BILA</name>
<evidence type="ECO:0000256" key="5">
    <source>
        <dbReference type="SAM" id="MobiDB-lite"/>
    </source>
</evidence>
<protein>
    <recommendedName>
        <fullName evidence="6">Globin domain-containing protein</fullName>
    </recommendedName>
</protein>
<keyword evidence="8" id="KW-1185">Reference proteome</keyword>
<feature type="compositionally biased region" description="Polar residues" evidence="5">
    <location>
        <begin position="16"/>
        <end position="38"/>
    </location>
</feature>
<feature type="domain" description="Globin" evidence="6">
    <location>
        <begin position="206"/>
        <end position="357"/>
    </location>
</feature>
<evidence type="ECO:0000313" key="7">
    <source>
        <dbReference type="EMBL" id="EYC13091.1"/>
    </source>
</evidence>
<dbReference type="Gene3D" id="1.10.490.10">
    <property type="entry name" value="Globins"/>
    <property type="match status" value="1"/>
</dbReference>
<feature type="region of interest" description="Disordered" evidence="5">
    <location>
        <begin position="1"/>
        <end position="194"/>
    </location>
</feature>
<keyword evidence="4" id="KW-0813">Transport</keyword>
<dbReference type="OrthoDB" id="5848452at2759"/>
<dbReference type="CDD" id="cd01040">
    <property type="entry name" value="Mb-like"/>
    <property type="match status" value="1"/>
</dbReference>
<dbReference type="AlphaFoldDB" id="A0A016UDW6"/>
<keyword evidence="3" id="KW-0408">Iron</keyword>
<dbReference type="EMBL" id="JARK01001381">
    <property type="protein sequence ID" value="EYC13091.1"/>
    <property type="molecule type" value="Genomic_DNA"/>
</dbReference>
<evidence type="ECO:0000256" key="1">
    <source>
        <dbReference type="ARBA" id="ARBA00022617"/>
    </source>
</evidence>
<proteinExistence type="inferred from homology"/>
<dbReference type="InterPro" id="IPR050532">
    <property type="entry name" value="Globin-like_OT"/>
</dbReference>
<dbReference type="GO" id="GO:0046872">
    <property type="term" value="F:metal ion binding"/>
    <property type="evidence" value="ECO:0007669"/>
    <property type="project" value="UniProtKB-KW"/>
</dbReference>
<dbReference type="PANTHER" id="PTHR46458:SF8">
    <property type="entry name" value="GLOBIN-LIKE PROTEIN 6"/>
    <property type="match status" value="1"/>
</dbReference>
<gene>
    <name evidence="7" type="primary">Acey_s0045.g1262</name>
    <name evidence="7" type="synonym">Acey-glb-6</name>
    <name evidence="7" type="ORF">Y032_0045g1262</name>
</gene>
<feature type="compositionally biased region" description="Polar residues" evidence="5">
    <location>
        <begin position="98"/>
        <end position="135"/>
    </location>
</feature>
<dbReference type="STRING" id="53326.A0A016UDW6"/>
<dbReference type="GO" id="GO:0019825">
    <property type="term" value="F:oxygen binding"/>
    <property type="evidence" value="ECO:0007669"/>
    <property type="project" value="InterPro"/>
</dbReference>
<keyword evidence="1 4" id="KW-0349">Heme</keyword>
<keyword evidence="4" id="KW-0561">Oxygen transport</keyword>
<evidence type="ECO:0000256" key="2">
    <source>
        <dbReference type="ARBA" id="ARBA00022723"/>
    </source>
</evidence>
<dbReference type="GO" id="GO:0005344">
    <property type="term" value="F:oxygen carrier activity"/>
    <property type="evidence" value="ECO:0007669"/>
    <property type="project" value="UniProtKB-KW"/>
</dbReference>
<dbReference type="InterPro" id="IPR009050">
    <property type="entry name" value="Globin-like_sf"/>
</dbReference>
<dbReference type="SUPFAM" id="SSF46458">
    <property type="entry name" value="Globin-like"/>
    <property type="match status" value="1"/>
</dbReference>
<comment type="caution">
    <text evidence="7">The sequence shown here is derived from an EMBL/GenBank/DDBJ whole genome shotgun (WGS) entry which is preliminary data.</text>
</comment>
<accession>A0A016UDW6</accession>
<evidence type="ECO:0000259" key="6">
    <source>
        <dbReference type="PROSITE" id="PS01033"/>
    </source>
</evidence>
<sequence>MGNQSGKHSAPRGVVSSKSHQTFLTITEPSAMQRSISALPSLETPRKSKNCHGGHEQLSRSESFSSASDQHFDDPARDDTKENSSEEASTRSRASSCADATTPRSQLSVCRTHSTGIGGSSMQKDTPLNHKSASSMHLPEKGTQPNRGSFRHTEPERHSAVVKSASTKSAKNGVSPLRTQLSKEKATSSSSHAIPSTLPLVSTSLCLTSAQILFIRKTWAHARNQGSLEPALSIFRNSFFKNSEIRTIMMHGAKNAGHERLKKHAQAFTNIMDDLIANLDSPDATVAPIREAGEKHVFPTRDQFGCPFRATLLDQFASAMIERTLEWGEKKDRTEITQMAWTKIVLFVCEQIKEGFHDEMKRQRRVRPRHLGHRSDYTSLSEVASHSVPRTTPEIKRFNTVDNL</sequence>
<dbReference type="InterPro" id="IPR000971">
    <property type="entry name" value="Globin"/>
</dbReference>
<dbReference type="PANTHER" id="PTHR46458">
    <property type="entry name" value="BLR2807 PROTEIN"/>
    <property type="match status" value="1"/>
</dbReference>
<evidence type="ECO:0000313" key="8">
    <source>
        <dbReference type="Proteomes" id="UP000024635"/>
    </source>
</evidence>
<feature type="compositionally biased region" description="Polar residues" evidence="5">
    <location>
        <begin position="60"/>
        <end position="69"/>
    </location>
</feature>
<dbReference type="Proteomes" id="UP000024635">
    <property type="component" value="Unassembled WGS sequence"/>
</dbReference>
<evidence type="ECO:0000256" key="3">
    <source>
        <dbReference type="ARBA" id="ARBA00023004"/>
    </source>
</evidence>
<keyword evidence="2" id="KW-0479">Metal-binding</keyword>
<dbReference type="InterPro" id="IPR012292">
    <property type="entry name" value="Globin/Proto"/>
</dbReference>
<reference evidence="8" key="1">
    <citation type="journal article" date="2015" name="Nat. Genet.">
        <title>The genome and transcriptome of the zoonotic hookworm Ancylostoma ceylanicum identify infection-specific gene families.</title>
        <authorList>
            <person name="Schwarz E.M."/>
            <person name="Hu Y."/>
            <person name="Antoshechkin I."/>
            <person name="Miller M.M."/>
            <person name="Sternberg P.W."/>
            <person name="Aroian R.V."/>
        </authorList>
    </citation>
    <scope>NUCLEOTIDE SEQUENCE</scope>
    <source>
        <strain evidence="8">HY135</strain>
    </source>
</reference>
<evidence type="ECO:0000256" key="4">
    <source>
        <dbReference type="RuleBase" id="RU000356"/>
    </source>
</evidence>
<dbReference type="PROSITE" id="PS01033">
    <property type="entry name" value="GLOBIN"/>
    <property type="match status" value="1"/>
</dbReference>
<organism evidence="7 8">
    <name type="scientific">Ancylostoma ceylanicum</name>
    <dbReference type="NCBI Taxonomy" id="53326"/>
    <lineage>
        <taxon>Eukaryota</taxon>
        <taxon>Metazoa</taxon>
        <taxon>Ecdysozoa</taxon>
        <taxon>Nematoda</taxon>
        <taxon>Chromadorea</taxon>
        <taxon>Rhabditida</taxon>
        <taxon>Rhabditina</taxon>
        <taxon>Rhabditomorpha</taxon>
        <taxon>Strongyloidea</taxon>
        <taxon>Ancylostomatidae</taxon>
        <taxon>Ancylostomatinae</taxon>
        <taxon>Ancylostoma</taxon>
    </lineage>
</organism>
<feature type="compositionally biased region" description="Basic and acidic residues" evidence="5">
    <location>
        <begin position="70"/>
        <end position="90"/>
    </location>
</feature>